<keyword evidence="3" id="KW-0812">Transmembrane</keyword>
<dbReference type="FunFam" id="2.60.40.150:FF:000140">
    <property type="entry name" value="synaptotagmin-7 isoform X1"/>
    <property type="match status" value="1"/>
</dbReference>
<dbReference type="FunFam" id="2.60.40.150:FF:000159">
    <property type="entry name" value="Synaptotagmin-7"/>
    <property type="match status" value="1"/>
</dbReference>
<proteinExistence type="predicted"/>
<dbReference type="InterPro" id="IPR037741">
    <property type="entry name" value="C2B_Synaptotagmin-7"/>
</dbReference>
<dbReference type="GO" id="GO:0000149">
    <property type="term" value="F:SNARE binding"/>
    <property type="evidence" value="ECO:0007669"/>
    <property type="project" value="TreeGrafter"/>
</dbReference>
<evidence type="ECO:0000256" key="1">
    <source>
        <dbReference type="ARBA" id="ARBA00022737"/>
    </source>
</evidence>
<dbReference type="GO" id="GO:0005886">
    <property type="term" value="C:plasma membrane"/>
    <property type="evidence" value="ECO:0007669"/>
    <property type="project" value="TreeGrafter"/>
</dbReference>
<dbReference type="PRINTS" id="PR00399">
    <property type="entry name" value="SYNAPTOTAGMN"/>
</dbReference>
<feature type="transmembrane region" description="Helical" evidence="3">
    <location>
        <begin position="6"/>
        <end position="29"/>
    </location>
</feature>
<dbReference type="InterPro" id="IPR035892">
    <property type="entry name" value="C2_domain_sf"/>
</dbReference>
<dbReference type="FunCoup" id="A0A7E5WGW1">
    <property type="interactions" value="32"/>
</dbReference>
<dbReference type="GO" id="GO:0005509">
    <property type="term" value="F:calcium ion binding"/>
    <property type="evidence" value="ECO:0007669"/>
    <property type="project" value="TreeGrafter"/>
</dbReference>
<dbReference type="InterPro" id="IPR000008">
    <property type="entry name" value="C2_dom"/>
</dbReference>
<dbReference type="PRINTS" id="PR00360">
    <property type="entry name" value="C2DOMAIN"/>
</dbReference>
<dbReference type="InterPro" id="IPR001565">
    <property type="entry name" value="Synaptotagmin"/>
</dbReference>
<dbReference type="Gene3D" id="2.60.40.150">
    <property type="entry name" value="C2 domain"/>
    <property type="match status" value="2"/>
</dbReference>
<accession>A0A7E5WGW1</accession>
<dbReference type="GO" id="GO:0006906">
    <property type="term" value="P:vesicle fusion"/>
    <property type="evidence" value="ECO:0007669"/>
    <property type="project" value="TreeGrafter"/>
</dbReference>
<dbReference type="InParanoid" id="A0A7E5WGW1"/>
<keyword evidence="3" id="KW-1133">Transmembrane helix</keyword>
<reference evidence="6" key="1">
    <citation type="submission" date="2025-08" db="UniProtKB">
        <authorList>
            <consortium name="RefSeq"/>
        </authorList>
    </citation>
    <scope>IDENTIFICATION</scope>
</reference>
<dbReference type="GeneID" id="113502550"/>
<dbReference type="GO" id="GO:0048791">
    <property type="term" value="P:calcium ion-regulated exocytosis of neurotransmitter"/>
    <property type="evidence" value="ECO:0007669"/>
    <property type="project" value="TreeGrafter"/>
</dbReference>
<dbReference type="GO" id="GO:0030424">
    <property type="term" value="C:axon"/>
    <property type="evidence" value="ECO:0007669"/>
    <property type="project" value="TreeGrafter"/>
</dbReference>
<dbReference type="KEGG" id="tnl:113502550"/>
<name>A0A7E5WGW1_TRINI</name>
<dbReference type="PROSITE" id="PS50004">
    <property type="entry name" value="C2"/>
    <property type="match status" value="2"/>
</dbReference>
<dbReference type="CDD" id="cd08405">
    <property type="entry name" value="C2B_Synaptotagmin-7"/>
    <property type="match status" value="1"/>
</dbReference>
<dbReference type="GO" id="GO:0001786">
    <property type="term" value="F:phosphatidylserine binding"/>
    <property type="evidence" value="ECO:0007669"/>
    <property type="project" value="TreeGrafter"/>
</dbReference>
<feature type="domain" description="C2" evidence="4">
    <location>
        <begin position="291"/>
        <end position="426"/>
    </location>
</feature>
<dbReference type="PANTHER" id="PTHR10024">
    <property type="entry name" value="SYNAPTOTAGMIN"/>
    <property type="match status" value="1"/>
</dbReference>
<dbReference type="GO" id="GO:0098793">
    <property type="term" value="C:presynapse"/>
    <property type="evidence" value="ECO:0007669"/>
    <property type="project" value="GOC"/>
</dbReference>
<evidence type="ECO:0000256" key="3">
    <source>
        <dbReference type="SAM" id="Phobius"/>
    </source>
</evidence>
<evidence type="ECO:0000313" key="5">
    <source>
        <dbReference type="Proteomes" id="UP000322000"/>
    </source>
</evidence>
<feature type="region of interest" description="Disordered" evidence="2">
    <location>
        <begin position="37"/>
        <end position="64"/>
    </location>
</feature>
<organism evidence="5 6">
    <name type="scientific">Trichoplusia ni</name>
    <name type="common">Cabbage looper</name>
    <dbReference type="NCBI Taxonomy" id="7111"/>
    <lineage>
        <taxon>Eukaryota</taxon>
        <taxon>Metazoa</taxon>
        <taxon>Ecdysozoa</taxon>
        <taxon>Arthropoda</taxon>
        <taxon>Hexapoda</taxon>
        <taxon>Insecta</taxon>
        <taxon>Pterygota</taxon>
        <taxon>Neoptera</taxon>
        <taxon>Endopterygota</taxon>
        <taxon>Lepidoptera</taxon>
        <taxon>Glossata</taxon>
        <taxon>Ditrysia</taxon>
        <taxon>Noctuoidea</taxon>
        <taxon>Noctuidae</taxon>
        <taxon>Plusiinae</taxon>
        <taxon>Trichoplusia</taxon>
    </lineage>
</organism>
<evidence type="ECO:0000259" key="4">
    <source>
        <dbReference type="PROSITE" id="PS50004"/>
    </source>
</evidence>
<dbReference type="PANTHER" id="PTHR10024:SF344">
    <property type="entry name" value="SYNAPTOTAGMIN-7"/>
    <property type="match status" value="1"/>
</dbReference>
<dbReference type="GO" id="GO:0005544">
    <property type="term" value="F:calcium-dependent phospholipid binding"/>
    <property type="evidence" value="ECO:0007669"/>
    <property type="project" value="InterPro"/>
</dbReference>
<dbReference type="SUPFAM" id="SSF49562">
    <property type="entry name" value="C2 domain (Calcium/lipid-binding domain, CaLB)"/>
    <property type="match status" value="2"/>
</dbReference>
<protein>
    <submittedName>
        <fullName evidence="6">Synaptotagmin-7 isoform X1</fullName>
    </submittedName>
</protein>
<keyword evidence="5" id="KW-1185">Reference proteome</keyword>
<dbReference type="AlphaFoldDB" id="A0A7E5WGW1"/>
<keyword evidence="3" id="KW-0472">Membrane</keyword>
<sequence>MKGREVVFLVILGCGAAAVLFAVAAYLYIRRRRKKREDEEDGTSCAIRADQSSSDGGREKNTSRLNGFLNLKTPLISTKTLGAQLETTSISSPQAKSPAGSSAGAAASASTAPGERTPTAHNKQLQNVKGQDHPPHPSMAFLQNRSISLVDMYIDNSEPSENVGQIHFSLEYDFQNTTLILRIIQGKELPAKDLSGTSDPYVRVTLLPDKKHRLETKIKRRTLNPRWNETFYFEGFPIQKLQSRVLHLHVFDYDRFSRDDSIGEVFLPLCQVDLSEKPSFWKALKPPAKDKCGELLTSLCYHPSNSVLTLTLLKARNLKAKDINGKSDPYVKVWLQFGDKRIEKRKTAIFKCTLNPVFNDSFSFNVPWEKIRECSLDVQVMDFDNIGRNELIGRILLAGKNGSGATETKHWQDMITKPRQTIVQWHRLKPE</sequence>
<dbReference type="Pfam" id="PF00168">
    <property type="entry name" value="C2"/>
    <property type="match status" value="2"/>
</dbReference>
<dbReference type="CDD" id="cd08386">
    <property type="entry name" value="C2A_Synaptotagmin-7"/>
    <property type="match status" value="1"/>
</dbReference>
<dbReference type="CTD" id="9066"/>
<keyword evidence="1" id="KW-0677">Repeat</keyword>
<dbReference type="GO" id="GO:0070382">
    <property type="term" value="C:exocytic vesicle"/>
    <property type="evidence" value="ECO:0007669"/>
    <property type="project" value="TreeGrafter"/>
</dbReference>
<dbReference type="SMART" id="SM00239">
    <property type="entry name" value="C2"/>
    <property type="match status" value="2"/>
</dbReference>
<feature type="compositionally biased region" description="Low complexity" evidence="2">
    <location>
        <begin position="91"/>
        <end position="114"/>
    </location>
</feature>
<dbReference type="RefSeq" id="XP_026739960.1">
    <property type="nucleotide sequence ID" value="XM_026884159.1"/>
</dbReference>
<feature type="domain" description="C2" evidence="4">
    <location>
        <begin position="162"/>
        <end position="282"/>
    </location>
</feature>
<dbReference type="InterPro" id="IPR037732">
    <property type="entry name" value="C2A_Synaptotagmin-7"/>
</dbReference>
<gene>
    <name evidence="6" type="primary">LOC113502550</name>
</gene>
<evidence type="ECO:0000256" key="2">
    <source>
        <dbReference type="SAM" id="MobiDB-lite"/>
    </source>
</evidence>
<feature type="region of interest" description="Disordered" evidence="2">
    <location>
        <begin position="89"/>
        <end position="119"/>
    </location>
</feature>
<dbReference type="GO" id="GO:0030276">
    <property type="term" value="F:clathrin binding"/>
    <property type="evidence" value="ECO:0007669"/>
    <property type="project" value="TreeGrafter"/>
</dbReference>
<dbReference type="Proteomes" id="UP000322000">
    <property type="component" value="Chromosome 17"/>
</dbReference>
<dbReference type="OrthoDB" id="67700at2759"/>
<evidence type="ECO:0000313" key="6">
    <source>
        <dbReference type="RefSeq" id="XP_026739960.1"/>
    </source>
</evidence>